<dbReference type="GO" id="GO:0003723">
    <property type="term" value="F:RNA binding"/>
    <property type="evidence" value="ECO:0007669"/>
    <property type="project" value="InterPro"/>
</dbReference>
<sequence length="609" mass="68035">MRSSTLQTTLVKLHHCESTRELCSYLHYHLFRSFKAISSLTTPIERYPIKEPECNYNNSIELHQFSHVLQDCTDSRDLRTGMLVHTQLVKLASDGSISLWNKLLSLYCKCGKIESSRRLFDKMPERDEVSLNTMISTYIRRNRDTVEALLIYSKIQEEGVKPNHITLSVLISGCVGLASLRELIHGQAIRYGLSSNEFVGGALVDGYAKKMRLEDAVRAFNEIAKLDIVSWNIMIDGCVCNDSKEYALEFFSRMQQVGVGFDSFTLTSVTKTCSEPRELDLGKQLHGCVIKAGLASGTPMSNALITMYSKCEDGMVSATEIFEIILEPNIISWTAMIAGFMQNRQSEEAVEFYRRMLREGMKENEYSFASILPVYSSLASLDQGRQVHARIIKSRFCLDVSVGNSLIDMYSKCGSLADAQLVFTTMGNHDVVSCTAMITGFAQHGKGREALKILEAMANEGLNPDGVTFLGCLSACSHGGLTDEGLQVFRSMIDVHAVKPRREHYACVVDMLGRAGRLKEAERFIEDMRIESDALVWEALLGACRIHGEIALGEKSAEKIMKIEPERHGPYVMLANIYADRGLWEDKGKVRESLGASGLKKEVGRSWVV</sequence>
<proteinExistence type="predicted"/>
<dbReference type="InterPro" id="IPR011990">
    <property type="entry name" value="TPR-like_helical_dom_sf"/>
</dbReference>
<feature type="repeat" description="PPR" evidence="2">
    <location>
        <begin position="430"/>
        <end position="464"/>
    </location>
</feature>
<dbReference type="InterPro" id="IPR046960">
    <property type="entry name" value="PPR_At4g14850-like_plant"/>
</dbReference>
<dbReference type="Pfam" id="PF20431">
    <property type="entry name" value="E_motif"/>
    <property type="match status" value="1"/>
</dbReference>
<keyword evidence="4" id="KW-1185">Reference proteome</keyword>
<dbReference type="Pfam" id="PF13041">
    <property type="entry name" value="PPR_2"/>
    <property type="match status" value="3"/>
</dbReference>
<dbReference type="PANTHER" id="PTHR47926">
    <property type="entry name" value="PENTATRICOPEPTIDE REPEAT-CONTAINING PROTEIN"/>
    <property type="match status" value="1"/>
</dbReference>
<dbReference type="PANTHER" id="PTHR47926:SF341">
    <property type="entry name" value="PENTATRICOPEPTIDE REPEAT-CONTAINING PROTEIN"/>
    <property type="match status" value="1"/>
</dbReference>
<evidence type="ECO:0000256" key="1">
    <source>
        <dbReference type="ARBA" id="ARBA00022737"/>
    </source>
</evidence>
<evidence type="ECO:0000313" key="3">
    <source>
        <dbReference type="EMBL" id="KAF8390006.1"/>
    </source>
</evidence>
<dbReference type="Pfam" id="PF01535">
    <property type="entry name" value="PPR"/>
    <property type="match status" value="5"/>
</dbReference>
<comment type="caution">
    <text evidence="3">The sequence shown here is derived from an EMBL/GenBank/DDBJ whole genome shotgun (WGS) entry which is preliminary data.</text>
</comment>
<accession>A0A834YQU3</accession>
<feature type="repeat" description="PPR" evidence="2">
    <location>
        <begin position="227"/>
        <end position="261"/>
    </location>
</feature>
<gene>
    <name evidence="3" type="ORF">HHK36_024526</name>
</gene>
<feature type="repeat" description="PPR" evidence="2">
    <location>
        <begin position="329"/>
        <end position="363"/>
    </location>
</feature>
<dbReference type="FunFam" id="1.25.40.10:FF:000090">
    <property type="entry name" value="Pentatricopeptide repeat-containing protein, chloroplastic"/>
    <property type="match status" value="1"/>
</dbReference>
<dbReference type="InterPro" id="IPR046848">
    <property type="entry name" value="E_motif"/>
</dbReference>
<dbReference type="Gene3D" id="1.25.40.10">
    <property type="entry name" value="Tetratricopeptide repeat domain"/>
    <property type="match status" value="3"/>
</dbReference>
<protein>
    <recommendedName>
        <fullName evidence="5">Pentatricopeptide repeat-containing protein</fullName>
    </recommendedName>
</protein>
<dbReference type="NCBIfam" id="TIGR00756">
    <property type="entry name" value="PPR"/>
    <property type="match status" value="4"/>
</dbReference>
<evidence type="ECO:0000256" key="2">
    <source>
        <dbReference type="PROSITE-ProRule" id="PRU00708"/>
    </source>
</evidence>
<dbReference type="InterPro" id="IPR002885">
    <property type="entry name" value="PPR_rpt"/>
</dbReference>
<dbReference type="FunFam" id="1.25.40.10:FF:000343">
    <property type="entry name" value="Pentatricopeptide repeat-containing protein At3g58590"/>
    <property type="match status" value="1"/>
</dbReference>
<organism evidence="3 4">
    <name type="scientific">Tetracentron sinense</name>
    <name type="common">Spur-leaf</name>
    <dbReference type="NCBI Taxonomy" id="13715"/>
    <lineage>
        <taxon>Eukaryota</taxon>
        <taxon>Viridiplantae</taxon>
        <taxon>Streptophyta</taxon>
        <taxon>Embryophyta</taxon>
        <taxon>Tracheophyta</taxon>
        <taxon>Spermatophyta</taxon>
        <taxon>Magnoliopsida</taxon>
        <taxon>Trochodendrales</taxon>
        <taxon>Trochodendraceae</taxon>
        <taxon>Tetracentron</taxon>
    </lineage>
</organism>
<reference evidence="3 4" key="1">
    <citation type="submission" date="2020-04" db="EMBL/GenBank/DDBJ databases">
        <title>Plant Genome Project.</title>
        <authorList>
            <person name="Zhang R.-G."/>
        </authorList>
    </citation>
    <scope>NUCLEOTIDE SEQUENCE [LARGE SCALE GENOMIC DNA]</scope>
    <source>
        <strain evidence="3">YNK0</strain>
        <tissue evidence="3">Leaf</tissue>
    </source>
</reference>
<dbReference type="Proteomes" id="UP000655225">
    <property type="component" value="Unassembled WGS sequence"/>
</dbReference>
<evidence type="ECO:0008006" key="5">
    <source>
        <dbReference type="Google" id="ProtNLM"/>
    </source>
</evidence>
<dbReference type="FunFam" id="1.25.40.10:FF:000351">
    <property type="entry name" value="Pentatricopeptide repeat-containing protein"/>
    <property type="match status" value="1"/>
</dbReference>
<dbReference type="OMA" id="GLWEDKG"/>
<feature type="repeat" description="PPR" evidence="2">
    <location>
        <begin position="96"/>
        <end position="130"/>
    </location>
</feature>
<dbReference type="OrthoDB" id="185373at2759"/>
<dbReference type="AlphaFoldDB" id="A0A834YQU3"/>
<dbReference type="PROSITE" id="PS51375">
    <property type="entry name" value="PPR"/>
    <property type="match status" value="4"/>
</dbReference>
<evidence type="ECO:0000313" key="4">
    <source>
        <dbReference type="Proteomes" id="UP000655225"/>
    </source>
</evidence>
<dbReference type="GO" id="GO:0009451">
    <property type="term" value="P:RNA modification"/>
    <property type="evidence" value="ECO:0007669"/>
    <property type="project" value="InterPro"/>
</dbReference>
<name>A0A834YQU3_TETSI</name>
<dbReference type="EMBL" id="JABCRI010000018">
    <property type="protein sequence ID" value="KAF8390006.1"/>
    <property type="molecule type" value="Genomic_DNA"/>
</dbReference>
<keyword evidence="1" id="KW-0677">Repeat</keyword>